<name>A0ABW4Q7B6_9MICC</name>
<dbReference type="PROSITE" id="PS51219">
    <property type="entry name" value="DPCK"/>
    <property type="match status" value="1"/>
</dbReference>
<comment type="similarity">
    <text evidence="2">In the C-terminal section; belongs to the UPF0157 (GrpB) family.</text>
</comment>
<dbReference type="HAMAP" id="MF_00376">
    <property type="entry name" value="Dephospho_CoA_kinase"/>
    <property type="match status" value="1"/>
</dbReference>
<evidence type="ECO:0000256" key="1">
    <source>
        <dbReference type="ARBA" id="ARBA00008826"/>
    </source>
</evidence>
<dbReference type="Pfam" id="PF04229">
    <property type="entry name" value="GrpB"/>
    <property type="match status" value="1"/>
</dbReference>
<comment type="function">
    <text evidence="6">Catalyzes the phosphorylation of the 3'-hydroxyl group of dephosphocoenzyme A to form coenzyme A.</text>
</comment>
<evidence type="ECO:0000313" key="9">
    <source>
        <dbReference type="Proteomes" id="UP001597307"/>
    </source>
</evidence>
<reference evidence="9" key="1">
    <citation type="journal article" date="2019" name="Int. J. Syst. Evol. Microbiol.">
        <title>The Global Catalogue of Microorganisms (GCM) 10K type strain sequencing project: providing services to taxonomists for standard genome sequencing and annotation.</title>
        <authorList>
            <consortium name="The Broad Institute Genomics Platform"/>
            <consortium name="The Broad Institute Genome Sequencing Center for Infectious Disease"/>
            <person name="Wu L."/>
            <person name="Ma J."/>
        </authorList>
    </citation>
    <scope>NUCLEOTIDE SEQUENCE [LARGE SCALE GENOMIC DNA]</scope>
    <source>
        <strain evidence="9">JCM 11496</strain>
    </source>
</reference>
<dbReference type="EMBL" id="JBHUGA010000021">
    <property type="protein sequence ID" value="MFD1846611.1"/>
    <property type="molecule type" value="Genomic_DNA"/>
</dbReference>
<dbReference type="InterPro" id="IPR007344">
    <property type="entry name" value="GrpB/CoaE"/>
</dbReference>
<comment type="pathway">
    <text evidence="6">Cofactor biosynthesis; coenzyme A biosynthesis; CoA from (R)-pantothenate: step 5/5.</text>
</comment>
<dbReference type="Gene3D" id="3.40.50.300">
    <property type="entry name" value="P-loop containing nucleotide triphosphate hydrolases"/>
    <property type="match status" value="1"/>
</dbReference>
<comment type="similarity">
    <text evidence="6">Belongs to the CoaE family.</text>
</comment>
<evidence type="ECO:0000256" key="4">
    <source>
        <dbReference type="ARBA" id="ARBA00022741"/>
    </source>
</evidence>
<dbReference type="SUPFAM" id="SSF81301">
    <property type="entry name" value="Nucleotidyltransferase"/>
    <property type="match status" value="1"/>
</dbReference>
<dbReference type="InterPro" id="IPR027417">
    <property type="entry name" value="P-loop_NTPase"/>
</dbReference>
<comment type="catalytic activity">
    <reaction evidence="6">
        <text>3'-dephospho-CoA + ATP = ADP + CoA + H(+)</text>
        <dbReference type="Rhea" id="RHEA:18245"/>
        <dbReference type="ChEBI" id="CHEBI:15378"/>
        <dbReference type="ChEBI" id="CHEBI:30616"/>
        <dbReference type="ChEBI" id="CHEBI:57287"/>
        <dbReference type="ChEBI" id="CHEBI:57328"/>
        <dbReference type="ChEBI" id="CHEBI:456216"/>
        <dbReference type="EC" id="2.7.1.24"/>
    </reaction>
</comment>
<evidence type="ECO:0000256" key="6">
    <source>
        <dbReference type="HAMAP-Rule" id="MF_00376"/>
    </source>
</evidence>
<sequence length="405" mass="42971">MLRIGLTGGIAAGKSLVASRLAELGAVLVDADVLAREAVAPGSAGLAAVAAEFGAGVLLPDGTLDRPALAAAIFGDPSRRMVLNSIIHPLVRERARELVAAAPPGAVVVQDIPLLVETGQQHQFHLVVVVDAPDDVRIERLTSLRGMSDQDARARIGAQATRAERKAAADVVLVNDSTPQDLLADVDRLWNERLVPFNDNLLRGVRAARSSGPRLVPASADWPEQAERIAGRVRLVDPRVLAVDHIGSTAVPGLPAKDVLDLQLTVAALDDGDAIAGKLAAAGFPPVDGITRDEPRQADPDPGHWVKRFHANADPGRPVNLHVRVEGSPGWRYALSFRDWLRSEPGAAGLYLAEKERCAAKHAGDTTTDGYAECKENWHTTVADPLLSRWIADTGWRPGPPSAVG</sequence>
<keyword evidence="3 6" id="KW-0963">Cytoplasm</keyword>
<keyword evidence="5 6" id="KW-0067">ATP-binding</keyword>
<evidence type="ECO:0000256" key="2">
    <source>
        <dbReference type="ARBA" id="ARBA00011058"/>
    </source>
</evidence>
<evidence type="ECO:0000256" key="5">
    <source>
        <dbReference type="ARBA" id="ARBA00022840"/>
    </source>
</evidence>
<dbReference type="PANTHER" id="PTHR10695:SF46">
    <property type="entry name" value="BIFUNCTIONAL COENZYME A SYNTHASE-RELATED"/>
    <property type="match status" value="1"/>
</dbReference>
<dbReference type="SUPFAM" id="SSF52540">
    <property type="entry name" value="P-loop containing nucleoside triphosphate hydrolases"/>
    <property type="match status" value="1"/>
</dbReference>
<feature type="binding site" evidence="6">
    <location>
        <begin position="11"/>
        <end position="16"/>
    </location>
    <ligand>
        <name>ATP</name>
        <dbReference type="ChEBI" id="CHEBI:30616"/>
    </ligand>
</feature>
<gene>
    <name evidence="6 8" type="primary">coaE</name>
    <name evidence="8" type="ORF">ACFSFX_08380</name>
</gene>
<dbReference type="PANTHER" id="PTHR10695">
    <property type="entry name" value="DEPHOSPHO-COA KINASE-RELATED"/>
    <property type="match status" value="1"/>
</dbReference>
<dbReference type="Pfam" id="PF01121">
    <property type="entry name" value="CoaE"/>
    <property type="match status" value="1"/>
</dbReference>
<evidence type="ECO:0000313" key="8">
    <source>
        <dbReference type="EMBL" id="MFD1846611.1"/>
    </source>
</evidence>
<comment type="caution">
    <text evidence="8">The sequence shown here is derived from an EMBL/GenBank/DDBJ whole genome shotgun (WGS) entry which is preliminary data.</text>
</comment>
<accession>A0ABW4Q7B6</accession>
<protein>
    <recommendedName>
        <fullName evidence="6 7">Dephospho-CoA kinase</fullName>
        <ecNumber evidence="6 7">2.7.1.24</ecNumber>
    </recommendedName>
    <alternativeName>
        <fullName evidence="6">Dephosphocoenzyme A kinase</fullName>
    </alternativeName>
</protein>
<evidence type="ECO:0000256" key="7">
    <source>
        <dbReference type="NCBIfam" id="TIGR00152"/>
    </source>
</evidence>
<keyword evidence="6 8" id="KW-0808">Transferase</keyword>
<comment type="similarity">
    <text evidence="1">In the N-terminal section; belongs to the CoaE family.</text>
</comment>
<organism evidence="8 9">
    <name type="scientific">Arthrobacter flavus</name>
    <dbReference type="NCBI Taxonomy" id="95172"/>
    <lineage>
        <taxon>Bacteria</taxon>
        <taxon>Bacillati</taxon>
        <taxon>Actinomycetota</taxon>
        <taxon>Actinomycetes</taxon>
        <taxon>Micrococcales</taxon>
        <taxon>Micrococcaceae</taxon>
        <taxon>Arthrobacter</taxon>
    </lineage>
</organism>
<comment type="subcellular location">
    <subcellularLocation>
        <location evidence="6">Cytoplasm</location>
    </subcellularLocation>
</comment>
<proteinExistence type="inferred from homology"/>
<evidence type="ECO:0000256" key="3">
    <source>
        <dbReference type="ARBA" id="ARBA00022490"/>
    </source>
</evidence>
<keyword evidence="9" id="KW-1185">Reference proteome</keyword>
<dbReference type="InterPro" id="IPR001977">
    <property type="entry name" value="Depp_CoAkinase"/>
</dbReference>
<keyword evidence="6" id="KW-0173">Coenzyme A biosynthesis</keyword>
<dbReference type="Proteomes" id="UP001597307">
    <property type="component" value="Unassembled WGS sequence"/>
</dbReference>
<dbReference type="RefSeq" id="WP_343878539.1">
    <property type="nucleotide sequence ID" value="NZ_BAAAIJ010000020.1"/>
</dbReference>
<keyword evidence="6 8" id="KW-0418">Kinase</keyword>
<dbReference type="GO" id="GO:0004140">
    <property type="term" value="F:dephospho-CoA kinase activity"/>
    <property type="evidence" value="ECO:0007669"/>
    <property type="project" value="UniProtKB-EC"/>
</dbReference>
<dbReference type="InterPro" id="IPR043519">
    <property type="entry name" value="NT_sf"/>
</dbReference>
<dbReference type="Gene3D" id="3.30.460.10">
    <property type="entry name" value="Beta Polymerase, domain 2"/>
    <property type="match status" value="1"/>
</dbReference>
<dbReference type="NCBIfam" id="TIGR00152">
    <property type="entry name" value="dephospho-CoA kinase"/>
    <property type="match status" value="1"/>
</dbReference>
<dbReference type="CDD" id="cd02022">
    <property type="entry name" value="DPCK"/>
    <property type="match status" value="1"/>
</dbReference>
<dbReference type="EC" id="2.7.1.24" evidence="6 7"/>
<keyword evidence="4 6" id="KW-0547">Nucleotide-binding</keyword>
<dbReference type="NCBIfam" id="NF002879">
    <property type="entry name" value="PRK03333.1"/>
    <property type="match status" value="1"/>
</dbReference>